<organism evidence="1 2">
    <name type="scientific">Bremerella volcania</name>
    <dbReference type="NCBI Taxonomy" id="2527984"/>
    <lineage>
        <taxon>Bacteria</taxon>
        <taxon>Pseudomonadati</taxon>
        <taxon>Planctomycetota</taxon>
        <taxon>Planctomycetia</taxon>
        <taxon>Pirellulales</taxon>
        <taxon>Pirellulaceae</taxon>
        <taxon>Bremerella</taxon>
    </lineage>
</organism>
<evidence type="ECO:0000313" key="2">
    <source>
        <dbReference type="Proteomes" id="UP000318626"/>
    </source>
</evidence>
<proteinExistence type="predicted"/>
<dbReference type="EMBL" id="CP036289">
    <property type="protein sequence ID" value="QDU75766.1"/>
    <property type="molecule type" value="Genomic_DNA"/>
</dbReference>
<dbReference type="AlphaFoldDB" id="A0A518C963"/>
<name>A0A518C963_9BACT</name>
<gene>
    <name evidence="1" type="ORF">Pan97_28080</name>
</gene>
<dbReference type="KEGG" id="bvo:Pan97_28080"/>
<reference evidence="2" key="1">
    <citation type="submission" date="2019-02" db="EMBL/GenBank/DDBJ databases">
        <title>Deep-cultivation of Planctomycetes and their phenomic and genomic characterization uncovers novel biology.</title>
        <authorList>
            <person name="Wiegand S."/>
            <person name="Jogler M."/>
            <person name="Boedeker C."/>
            <person name="Pinto D."/>
            <person name="Vollmers J."/>
            <person name="Rivas-Marin E."/>
            <person name="Kohn T."/>
            <person name="Peeters S.H."/>
            <person name="Heuer A."/>
            <person name="Rast P."/>
            <person name="Oberbeckmann S."/>
            <person name="Bunk B."/>
            <person name="Jeske O."/>
            <person name="Meyerdierks A."/>
            <person name="Storesund J.E."/>
            <person name="Kallscheuer N."/>
            <person name="Luecker S."/>
            <person name="Lage O.M."/>
            <person name="Pohl T."/>
            <person name="Merkel B.J."/>
            <person name="Hornburger P."/>
            <person name="Mueller R.-W."/>
            <person name="Bruemmer F."/>
            <person name="Labrenz M."/>
            <person name="Spormann A.M."/>
            <person name="Op den Camp H."/>
            <person name="Overmann J."/>
            <person name="Amann R."/>
            <person name="Jetten M.S.M."/>
            <person name="Mascher T."/>
            <person name="Medema M.H."/>
            <person name="Devos D.P."/>
            <person name="Kaster A.-K."/>
            <person name="Ovreas L."/>
            <person name="Rohde M."/>
            <person name="Galperin M.Y."/>
            <person name="Jogler C."/>
        </authorList>
    </citation>
    <scope>NUCLEOTIDE SEQUENCE [LARGE SCALE GENOMIC DNA]</scope>
    <source>
        <strain evidence="2">Pan97</strain>
    </source>
</reference>
<dbReference type="Proteomes" id="UP000318626">
    <property type="component" value="Chromosome"/>
</dbReference>
<protein>
    <submittedName>
        <fullName evidence="1">Uncharacterized protein</fullName>
    </submittedName>
</protein>
<keyword evidence="2" id="KW-1185">Reference proteome</keyword>
<evidence type="ECO:0000313" key="1">
    <source>
        <dbReference type="EMBL" id="QDU75766.1"/>
    </source>
</evidence>
<accession>A0A518C963</accession>
<sequence length="117" mass="13250">MSILVTENSDWTSCAKLQKVFARFNGGRPAAQWPDKETAEKRNISRLSSIFHWKRGKRLKLVVEYPEQGQVVYVRVAGFPFDQARGAGIDNGQDERFLIDRTVVVQHDDGDGERSGL</sequence>